<dbReference type="Gene3D" id="2.40.128.20">
    <property type="match status" value="1"/>
</dbReference>
<dbReference type="InterPro" id="IPR012674">
    <property type="entry name" value="Calycin"/>
</dbReference>
<reference evidence="2" key="1">
    <citation type="submission" date="2012-12" db="EMBL/GenBank/DDBJ databases">
        <title>Identification and characterization of a phenylalanine ammonia-lyase gene family in Isatis indigotica Fort.</title>
        <authorList>
            <person name="Liu Q."/>
            <person name="Chen J."/>
            <person name="Zhou X."/>
            <person name="Di P."/>
            <person name="Xiao Y."/>
            <person name="Xuan H."/>
            <person name="Zhang L."/>
            <person name="Chen W."/>
        </authorList>
    </citation>
    <scope>NUCLEOTIDE SEQUENCE</scope>
    <source>
        <tissue evidence="2">Salivary gland</tissue>
    </source>
</reference>
<dbReference type="InterPro" id="IPR002970">
    <property type="entry name" value="Tick_his-bd"/>
</dbReference>
<feature type="signal peptide" evidence="1">
    <location>
        <begin position="1"/>
        <end position="27"/>
    </location>
</feature>
<dbReference type="EMBL" id="GADI01006491">
    <property type="protein sequence ID" value="JAA67317.1"/>
    <property type="molecule type" value="mRNA"/>
</dbReference>
<dbReference type="AlphaFoldDB" id="A0A0K8R826"/>
<dbReference type="SUPFAM" id="SSF50814">
    <property type="entry name" value="Lipocalins"/>
    <property type="match status" value="1"/>
</dbReference>
<organism evidence="2">
    <name type="scientific">Ixodes ricinus</name>
    <name type="common">Common tick</name>
    <name type="synonym">Acarus ricinus</name>
    <dbReference type="NCBI Taxonomy" id="34613"/>
    <lineage>
        <taxon>Eukaryota</taxon>
        <taxon>Metazoa</taxon>
        <taxon>Ecdysozoa</taxon>
        <taxon>Arthropoda</taxon>
        <taxon>Chelicerata</taxon>
        <taxon>Arachnida</taxon>
        <taxon>Acari</taxon>
        <taxon>Parasitiformes</taxon>
        <taxon>Ixodida</taxon>
        <taxon>Ixodoidea</taxon>
        <taxon>Ixodidae</taxon>
        <taxon>Ixodinae</taxon>
        <taxon>Ixodes</taxon>
    </lineage>
</organism>
<feature type="chain" id="PRO_5005516144" evidence="1">
    <location>
        <begin position="28"/>
        <end position="200"/>
    </location>
</feature>
<proteinExistence type="evidence at transcript level"/>
<protein>
    <submittedName>
        <fullName evidence="2">Putative salivary lipocalin</fullName>
    </submittedName>
</protein>
<dbReference type="GO" id="GO:0030682">
    <property type="term" value="P:symbiont-mediated perturbation of host defenses"/>
    <property type="evidence" value="ECO:0007669"/>
    <property type="project" value="InterPro"/>
</dbReference>
<evidence type="ECO:0000256" key="1">
    <source>
        <dbReference type="SAM" id="SignalP"/>
    </source>
</evidence>
<evidence type="ECO:0000313" key="2">
    <source>
        <dbReference type="EMBL" id="JAA67317.1"/>
    </source>
</evidence>
<sequence>MGLSRAMQRTCLLVITAWFFGVTRIKCDGHIPAEDDPKYSAFQHPEKLFSGTETYFMKYRTYLNESQVKCISSTLQCTYGNGTYLSQFGARLPDGQAITFNLPVTLTTTPRHNAPNAMLHKTSPWDKNDTLFILMYLEPNRTCSVLRVPSQQNGCSLFVQEKIADGETPTECAEIYRNNCPNIKNILYESSCRKKTREST</sequence>
<accession>A0A0K8R826</accession>
<name>A0A0K8R826_IXORI</name>
<dbReference type="GO" id="GO:0043176">
    <property type="term" value="F:amine binding"/>
    <property type="evidence" value="ECO:0007669"/>
    <property type="project" value="InterPro"/>
</dbReference>
<keyword evidence="1" id="KW-0732">Signal</keyword>
<dbReference type="Pfam" id="PF02098">
    <property type="entry name" value="His_binding"/>
    <property type="match status" value="1"/>
</dbReference>